<dbReference type="EMBL" id="SMAO01000007">
    <property type="protein sequence ID" value="TCT19692.1"/>
    <property type="molecule type" value="Genomic_DNA"/>
</dbReference>
<keyword evidence="5" id="KW-1185">Reference proteome</keyword>
<dbReference type="Gene3D" id="3.90.1570.10">
    <property type="entry name" value="tt1808, chain A"/>
    <property type="match status" value="1"/>
</dbReference>
<keyword evidence="4" id="KW-0255">Endonuclease</keyword>
<organism evidence="4 5">
    <name type="scientific">Thiobaca trueperi</name>
    <dbReference type="NCBI Taxonomy" id="127458"/>
    <lineage>
        <taxon>Bacteria</taxon>
        <taxon>Pseudomonadati</taxon>
        <taxon>Pseudomonadota</taxon>
        <taxon>Gammaproteobacteria</taxon>
        <taxon>Chromatiales</taxon>
        <taxon>Chromatiaceae</taxon>
        <taxon>Thiobaca</taxon>
    </lineage>
</organism>
<evidence type="ECO:0000256" key="1">
    <source>
        <dbReference type="SAM" id="Coils"/>
    </source>
</evidence>
<dbReference type="GO" id="GO:0004519">
    <property type="term" value="F:endonuclease activity"/>
    <property type="evidence" value="ECO:0007669"/>
    <property type="project" value="UniProtKB-KW"/>
</dbReference>
<evidence type="ECO:0000313" key="4">
    <source>
        <dbReference type="EMBL" id="TCT19692.1"/>
    </source>
</evidence>
<dbReference type="InterPro" id="IPR011335">
    <property type="entry name" value="Restrct_endonuc-II-like"/>
</dbReference>
<dbReference type="CDD" id="cd06260">
    <property type="entry name" value="DUF820-like"/>
    <property type="match status" value="1"/>
</dbReference>
<dbReference type="OrthoDB" id="5765693at2"/>
<dbReference type="Proteomes" id="UP000295717">
    <property type="component" value="Unassembled WGS sequence"/>
</dbReference>
<reference evidence="4 5" key="1">
    <citation type="submission" date="2019-03" db="EMBL/GenBank/DDBJ databases">
        <title>Genomic Encyclopedia of Type Strains, Phase IV (KMG-IV): sequencing the most valuable type-strain genomes for metagenomic binning, comparative biology and taxonomic classification.</title>
        <authorList>
            <person name="Goeker M."/>
        </authorList>
    </citation>
    <scope>NUCLEOTIDE SEQUENCE [LARGE SCALE GENOMIC DNA]</scope>
    <source>
        <strain evidence="4 5">DSM 13587</strain>
    </source>
</reference>
<feature type="compositionally biased region" description="Pro residues" evidence="2">
    <location>
        <begin position="11"/>
        <end position="27"/>
    </location>
</feature>
<proteinExistence type="predicted"/>
<dbReference type="PANTHER" id="PTHR33352">
    <property type="entry name" value="SLR1095 PROTEIN"/>
    <property type="match status" value="1"/>
</dbReference>
<comment type="caution">
    <text evidence="4">The sequence shown here is derived from an EMBL/GenBank/DDBJ whole genome shotgun (WGS) entry which is preliminary data.</text>
</comment>
<dbReference type="AlphaFoldDB" id="A0A4V2V132"/>
<keyword evidence="4" id="KW-0378">Hydrolase</keyword>
<name>A0A4V2V132_9GAMM</name>
<keyword evidence="1" id="KW-0175">Coiled coil</keyword>
<dbReference type="InterPro" id="IPR012296">
    <property type="entry name" value="Nuclease_put_TT1808"/>
</dbReference>
<sequence>MPLAQSLLPDDPWPQGYPPEWMPPTPPTQDELPCDDGEPMETQRHKWQMDILIDALDRWLQERGEGYTNGNMFVYFSLEQTRGRHFRGPDVFVVLGVPRGERKSWVVWEQGKAPDVVIELLSPTTAAADKGEKKTIYQDLMRVPEYFWFDPFNQDDRAGFRLTDGLYQPIEPDGQGRLHSPLLGLTLVLWQGEYQSLDGTWLRWALPDGTLLPTYAEAAWQAAADAQQRAERAEAEIARLKALLERDGTR</sequence>
<dbReference type="Pfam" id="PF05685">
    <property type="entry name" value="Uma2"/>
    <property type="match status" value="1"/>
</dbReference>
<accession>A0A4V2V132</accession>
<dbReference type="PANTHER" id="PTHR33352:SF3">
    <property type="entry name" value="SLR1612 PROTEIN"/>
    <property type="match status" value="1"/>
</dbReference>
<protein>
    <submittedName>
        <fullName evidence="4">Uma2 family endonuclease</fullName>
    </submittedName>
</protein>
<dbReference type="SUPFAM" id="SSF52980">
    <property type="entry name" value="Restriction endonuclease-like"/>
    <property type="match status" value="1"/>
</dbReference>
<dbReference type="InterPro" id="IPR008538">
    <property type="entry name" value="Uma2"/>
</dbReference>
<feature type="coiled-coil region" evidence="1">
    <location>
        <begin position="216"/>
        <end position="250"/>
    </location>
</feature>
<gene>
    <name evidence="4" type="ORF">EDC35_10720</name>
</gene>
<keyword evidence="4" id="KW-0540">Nuclease</keyword>
<feature type="domain" description="Putative restriction endonuclease" evidence="3">
    <location>
        <begin position="39"/>
        <end position="184"/>
    </location>
</feature>
<evidence type="ECO:0000313" key="5">
    <source>
        <dbReference type="Proteomes" id="UP000295717"/>
    </source>
</evidence>
<evidence type="ECO:0000256" key="2">
    <source>
        <dbReference type="SAM" id="MobiDB-lite"/>
    </source>
</evidence>
<dbReference type="RefSeq" id="WP_132977750.1">
    <property type="nucleotide sequence ID" value="NZ_SMAO01000007.1"/>
</dbReference>
<evidence type="ECO:0000259" key="3">
    <source>
        <dbReference type="Pfam" id="PF05685"/>
    </source>
</evidence>
<feature type="region of interest" description="Disordered" evidence="2">
    <location>
        <begin position="1"/>
        <end position="40"/>
    </location>
</feature>